<dbReference type="PANTHER" id="PTHR43075:SF1">
    <property type="entry name" value="FORMATE LYASE ACTIVATING ENZYME, PUTATIVE (AFU_ORTHOLOGUE AFUA_2G15630)-RELATED"/>
    <property type="match status" value="1"/>
</dbReference>
<dbReference type="EMBL" id="MCGH01000004">
    <property type="protein sequence ID" value="ODM02506.1"/>
    <property type="molecule type" value="Genomic_DNA"/>
</dbReference>
<evidence type="ECO:0000256" key="4">
    <source>
        <dbReference type="ARBA" id="ARBA00023014"/>
    </source>
</evidence>
<comment type="caution">
    <text evidence="7">The sequence shown here is derived from an EMBL/GenBank/DDBJ whole genome shotgun (WGS) entry which is preliminary data.</text>
</comment>
<protein>
    <submittedName>
        <fullName evidence="7">Radical SAM superfamily protein</fullName>
    </submittedName>
</protein>
<gene>
    <name evidence="7" type="ORF">BEI61_05668</name>
</gene>
<dbReference type="InterPro" id="IPR040085">
    <property type="entry name" value="MJ0674-like"/>
</dbReference>
<dbReference type="InterPro" id="IPR007197">
    <property type="entry name" value="rSAM"/>
</dbReference>
<dbReference type="SFLD" id="SFLDS00029">
    <property type="entry name" value="Radical_SAM"/>
    <property type="match status" value="1"/>
</dbReference>
<dbReference type="AlphaFoldDB" id="A0A1E3A2R8"/>
<evidence type="ECO:0000313" key="8">
    <source>
        <dbReference type="Proteomes" id="UP000094067"/>
    </source>
</evidence>
<keyword evidence="1 5" id="KW-0949">S-adenosyl-L-methionine</keyword>
<dbReference type="Proteomes" id="UP000094067">
    <property type="component" value="Unassembled WGS sequence"/>
</dbReference>
<reference evidence="7 8" key="1">
    <citation type="submission" date="2016-07" db="EMBL/GenBank/DDBJ databases">
        <title>Characterization of isolates of Eisenbergiella tayi derived from blood cultures, using whole genome sequencing.</title>
        <authorList>
            <person name="Burdz T."/>
            <person name="Wiebe D."/>
            <person name="Huynh C."/>
            <person name="Bernard K."/>
        </authorList>
    </citation>
    <scope>NUCLEOTIDE SEQUENCE [LARGE SCALE GENOMIC DNA]</scope>
    <source>
        <strain evidence="7 8">NML 110608</strain>
    </source>
</reference>
<dbReference type="Pfam" id="PF04055">
    <property type="entry name" value="Radical_SAM"/>
    <property type="match status" value="1"/>
</dbReference>
<keyword evidence="3 5" id="KW-0408">Iron</keyword>
<dbReference type="Gene3D" id="3.20.20.70">
    <property type="entry name" value="Aldolase class I"/>
    <property type="match status" value="1"/>
</dbReference>
<dbReference type="SUPFAM" id="SSF102114">
    <property type="entry name" value="Radical SAM enzymes"/>
    <property type="match status" value="1"/>
</dbReference>
<dbReference type="SFLD" id="SFLDG01099">
    <property type="entry name" value="Uncharacterised_Radical_SAM_Su"/>
    <property type="match status" value="1"/>
</dbReference>
<keyword evidence="4 5" id="KW-0411">Iron-sulfur</keyword>
<dbReference type="RefSeq" id="WP_069155017.1">
    <property type="nucleotide sequence ID" value="NZ_MCGH01000004.1"/>
</dbReference>
<proteinExistence type="predicted"/>
<dbReference type="InterPro" id="IPR016431">
    <property type="entry name" value="Pyrv-formate_lyase-activ_prd"/>
</dbReference>
<dbReference type="InterPro" id="IPR013785">
    <property type="entry name" value="Aldolase_TIM"/>
</dbReference>
<feature type="domain" description="Radical SAM core" evidence="6">
    <location>
        <begin position="64"/>
        <end position="189"/>
    </location>
</feature>
<evidence type="ECO:0000256" key="1">
    <source>
        <dbReference type="ARBA" id="ARBA00022691"/>
    </source>
</evidence>
<dbReference type="PATRIC" id="fig|1432052.4.peg.6296"/>
<evidence type="ECO:0000313" key="7">
    <source>
        <dbReference type="EMBL" id="ODM02506.1"/>
    </source>
</evidence>
<organism evidence="7 8">
    <name type="scientific">Eisenbergiella tayi</name>
    <dbReference type="NCBI Taxonomy" id="1432052"/>
    <lineage>
        <taxon>Bacteria</taxon>
        <taxon>Bacillati</taxon>
        <taxon>Bacillota</taxon>
        <taxon>Clostridia</taxon>
        <taxon>Lachnospirales</taxon>
        <taxon>Lachnospiraceae</taxon>
        <taxon>Eisenbergiella</taxon>
    </lineage>
</organism>
<accession>A0A1E3A2R8</accession>
<dbReference type="GO" id="GO:0046872">
    <property type="term" value="F:metal ion binding"/>
    <property type="evidence" value="ECO:0007669"/>
    <property type="project" value="UniProtKB-KW"/>
</dbReference>
<dbReference type="PIRSF" id="PIRSF004869">
    <property type="entry name" value="PflX_prd"/>
    <property type="match status" value="1"/>
</dbReference>
<dbReference type="InterPro" id="IPR058240">
    <property type="entry name" value="rSAM_sf"/>
</dbReference>
<dbReference type="GO" id="GO:0051536">
    <property type="term" value="F:iron-sulfur cluster binding"/>
    <property type="evidence" value="ECO:0007669"/>
    <property type="project" value="UniProtKB-KW"/>
</dbReference>
<feature type="binding site" evidence="5">
    <location>
        <position position="69"/>
    </location>
    <ligand>
        <name>[4Fe-4S] cluster</name>
        <dbReference type="ChEBI" id="CHEBI:49883"/>
        <note>4Fe-4S-S-AdoMet</note>
    </ligand>
</feature>
<keyword evidence="2 5" id="KW-0479">Metal-binding</keyword>
<evidence type="ECO:0000256" key="2">
    <source>
        <dbReference type="ARBA" id="ARBA00022723"/>
    </source>
</evidence>
<dbReference type="CDD" id="cd01335">
    <property type="entry name" value="Radical_SAM"/>
    <property type="match status" value="1"/>
</dbReference>
<feature type="binding site" evidence="5">
    <location>
        <position position="76"/>
    </location>
    <ligand>
        <name>[4Fe-4S] cluster</name>
        <dbReference type="ChEBI" id="CHEBI:49883"/>
        <note>4Fe-4S-S-AdoMet</note>
    </ligand>
</feature>
<dbReference type="GO" id="GO:0003824">
    <property type="term" value="F:catalytic activity"/>
    <property type="evidence" value="ECO:0007669"/>
    <property type="project" value="InterPro"/>
</dbReference>
<evidence type="ECO:0000256" key="3">
    <source>
        <dbReference type="ARBA" id="ARBA00023004"/>
    </source>
</evidence>
<feature type="binding site" evidence="5">
    <location>
        <position position="73"/>
    </location>
    <ligand>
        <name>[4Fe-4S] cluster</name>
        <dbReference type="ChEBI" id="CHEBI:49883"/>
        <note>4Fe-4S-S-AdoMet</note>
    </ligand>
</feature>
<comment type="cofactor">
    <cofactor evidence="5">
        <name>[4Fe-4S] cluster</name>
        <dbReference type="ChEBI" id="CHEBI:49883"/>
    </cofactor>
    <text evidence="5">Binds 1 [4Fe-4S] cluster. The cluster is coordinated with 3 cysteines and an exchangeable S-adenosyl-L-methionine.</text>
</comment>
<dbReference type="PANTHER" id="PTHR43075">
    <property type="entry name" value="FORMATE LYASE ACTIVATING ENZYME, PUTATIVE (AFU_ORTHOLOGUE AFUA_2G15630)-RELATED"/>
    <property type="match status" value="1"/>
</dbReference>
<evidence type="ECO:0000256" key="5">
    <source>
        <dbReference type="PIRSR" id="PIRSR004869-50"/>
    </source>
</evidence>
<sequence>MENRVTELEQIMKDCTLCPRNCHADRLGGRRGYCGQGAEIMAARAALHFWEEPCISGETGSGTVFFSGCVLRCVYCQNHNIAESRAGRIIGWERLSEIFLELQDKKANNINLVTPTHFVPQIALALERAKLGGLHIPVVYNTGSYERVETLKRMEGLVDIYLPDLKYMSSRLGERYSHAADYFETASAAIAEMVRQTGGPDFDDKSGLMKKGVIVRHLVLPGCTADSKKVISYLYHTYGDRIYISIMNQFTPVCELSSFPELNRRITAREYEKIVDYALDIGVENGFIQEGNTAEESFIPEFDGEGL</sequence>
<name>A0A1E3A2R8_9FIRM</name>
<evidence type="ECO:0000259" key="6">
    <source>
        <dbReference type="Pfam" id="PF04055"/>
    </source>
</evidence>